<sequence>MVLTKRAPRSTDSLRALANVSPRLAVLLQRGVGDEIRSRRELAAALGASERAAQRVISQLSMAGLAKQAGSSLNIATVKSPPYDRLIAVEAKISNWQRVLVQAYRNLQFADESWVVLDNAFVRPAVAQVARFEAAGVGLASIARGRGLVIHHAAPAYGPMSPSKRWQARAVLASHPHR</sequence>
<evidence type="ECO:0008006" key="3">
    <source>
        <dbReference type="Google" id="ProtNLM"/>
    </source>
</evidence>
<name>A0ABS1JUP7_9BURK</name>
<keyword evidence="2" id="KW-1185">Reference proteome</keyword>
<accession>A0ABS1JUP7</accession>
<dbReference type="EMBL" id="JAEQND010000014">
    <property type="protein sequence ID" value="MBL0427948.1"/>
    <property type="molecule type" value="Genomic_DNA"/>
</dbReference>
<organism evidence="1 2">
    <name type="scientific">Ramlibacter alkalitolerans</name>
    <dbReference type="NCBI Taxonomy" id="2039631"/>
    <lineage>
        <taxon>Bacteria</taxon>
        <taxon>Pseudomonadati</taxon>
        <taxon>Pseudomonadota</taxon>
        <taxon>Betaproteobacteria</taxon>
        <taxon>Burkholderiales</taxon>
        <taxon>Comamonadaceae</taxon>
        <taxon>Ramlibacter</taxon>
    </lineage>
</organism>
<proteinExistence type="predicted"/>
<dbReference type="Proteomes" id="UP000622707">
    <property type="component" value="Unassembled WGS sequence"/>
</dbReference>
<dbReference type="RefSeq" id="WP_201692578.1">
    <property type="nucleotide sequence ID" value="NZ_JAEQND010000014.1"/>
</dbReference>
<comment type="caution">
    <text evidence="1">The sequence shown here is derived from an EMBL/GenBank/DDBJ whole genome shotgun (WGS) entry which is preliminary data.</text>
</comment>
<evidence type="ECO:0000313" key="1">
    <source>
        <dbReference type="EMBL" id="MBL0427948.1"/>
    </source>
</evidence>
<gene>
    <name evidence="1" type="ORF">JI746_22770</name>
</gene>
<reference evidence="1 2" key="1">
    <citation type="journal article" date="2017" name="Int. J. Syst. Evol. Microbiol.">
        <title>Ramlibacter alkalitolerans sp. nov., alkali-tolerant bacterium isolated from soil of ginseng.</title>
        <authorList>
            <person name="Lee D.H."/>
            <person name="Cha C.J."/>
        </authorList>
    </citation>
    <scope>NUCLEOTIDE SEQUENCE [LARGE SCALE GENOMIC DNA]</scope>
    <source>
        <strain evidence="1 2">KACC 19305</strain>
    </source>
</reference>
<protein>
    <recommendedName>
        <fullName evidence="3">HTH marR-type domain-containing protein</fullName>
    </recommendedName>
</protein>
<evidence type="ECO:0000313" key="2">
    <source>
        <dbReference type="Proteomes" id="UP000622707"/>
    </source>
</evidence>